<dbReference type="PANTHER" id="PTHR11954:SF6">
    <property type="entry name" value="MACROPHAGE MIGRATION INHIBITORY FACTOR"/>
    <property type="match status" value="1"/>
</dbReference>
<evidence type="ECO:0000256" key="12">
    <source>
        <dbReference type="ARBA" id="ARBA00042730"/>
    </source>
</evidence>
<keyword evidence="15" id="KW-1185">Reference proteome</keyword>
<feature type="compositionally biased region" description="Polar residues" evidence="13">
    <location>
        <begin position="409"/>
        <end position="428"/>
    </location>
</feature>
<gene>
    <name evidence="14" type="ORF">PRZ48_003509</name>
</gene>
<evidence type="ECO:0000256" key="2">
    <source>
        <dbReference type="ARBA" id="ARBA00005851"/>
    </source>
</evidence>
<feature type="region of interest" description="Disordered" evidence="13">
    <location>
        <begin position="1"/>
        <end position="52"/>
    </location>
</feature>
<dbReference type="EMBL" id="JAXOVC010000002">
    <property type="protein sequence ID" value="KAK4505546.1"/>
    <property type="molecule type" value="Genomic_DNA"/>
</dbReference>
<dbReference type="PANTHER" id="PTHR11954">
    <property type="entry name" value="D-DOPACHROME DECARBOXYLASE"/>
    <property type="match status" value="1"/>
</dbReference>
<dbReference type="EC" id="5.3.2.1" evidence="9"/>
<evidence type="ECO:0000256" key="9">
    <source>
        <dbReference type="ARBA" id="ARBA00039086"/>
    </source>
</evidence>
<dbReference type="SUPFAM" id="SSF55331">
    <property type="entry name" value="Tautomerase/MIF"/>
    <property type="match status" value="1"/>
</dbReference>
<evidence type="ECO:0000313" key="15">
    <source>
        <dbReference type="Proteomes" id="UP001305779"/>
    </source>
</evidence>
<comment type="similarity">
    <text evidence="2">Belongs to the MIF family.</text>
</comment>
<evidence type="ECO:0000256" key="1">
    <source>
        <dbReference type="ARBA" id="ARBA00004613"/>
    </source>
</evidence>
<name>A0ABR0EV87_ZASCE</name>
<dbReference type="Gene3D" id="3.30.429.10">
    <property type="entry name" value="Macrophage Migration Inhibitory Factor"/>
    <property type="match status" value="1"/>
</dbReference>
<comment type="subcellular location">
    <subcellularLocation>
        <location evidence="1">Secreted</location>
    </subcellularLocation>
</comment>
<evidence type="ECO:0000256" key="10">
    <source>
        <dbReference type="ARBA" id="ARBA00041631"/>
    </source>
</evidence>
<keyword evidence="5" id="KW-0413">Isomerase</keyword>
<evidence type="ECO:0000256" key="3">
    <source>
        <dbReference type="ARBA" id="ARBA00022514"/>
    </source>
</evidence>
<feature type="compositionally biased region" description="Low complexity" evidence="13">
    <location>
        <begin position="370"/>
        <end position="381"/>
    </location>
</feature>
<comment type="caution">
    <text evidence="14">The sequence shown here is derived from an EMBL/GenBank/DDBJ whole genome shotgun (WGS) entry which is preliminary data.</text>
</comment>
<organism evidence="14 15">
    <name type="scientific">Zasmidium cellare</name>
    <name type="common">Wine cellar mold</name>
    <name type="synonym">Racodium cellare</name>
    <dbReference type="NCBI Taxonomy" id="395010"/>
    <lineage>
        <taxon>Eukaryota</taxon>
        <taxon>Fungi</taxon>
        <taxon>Dikarya</taxon>
        <taxon>Ascomycota</taxon>
        <taxon>Pezizomycotina</taxon>
        <taxon>Dothideomycetes</taxon>
        <taxon>Dothideomycetidae</taxon>
        <taxon>Mycosphaerellales</taxon>
        <taxon>Mycosphaerellaceae</taxon>
        <taxon>Zasmidium</taxon>
    </lineage>
</organism>
<feature type="compositionally biased region" description="Basic and acidic residues" evidence="13">
    <location>
        <begin position="288"/>
        <end position="330"/>
    </location>
</feature>
<comment type="catalytic activity">
    <reaction evidence="6">
        <text>3-phenylpyruvate = enol-phenylpyruvate</text>
        <dbReference type="Rhea" id="RHEA:17097"/>
        <dbReference type="ChEBI" id="CHEBI:16815"/>
        <dbReference type="ChEBI" id="CHEBI:18005"/>
        <dbReference type="EC" id="5.3.2.1"/>
    </reaction>
</comment>
<keyword evidence="4" id="KW-0964">Secreted</keyword>
<dbReference type="Proteomes" id="UP001305779">
    <property type="component" value="Unassembled WGS sequence"/>
</dbReference>
<feature type="compositionally biased region" description="Basic and acidic residues" evidence="13">
    <location>
        <begin position="507"/>
        <end position="521"/>
    </location>
</feature>
<evidence type="ECO:0000256" key="13">
    <source>
        <dbReference type="SAM" id="MobiDB-lite"/>
    </source>
</evidence>
<keyword evidence="3" id="KW-0202">Cytokine</keyword>
<feature type="region of interest" description="Disordered" evidence="13">
    <location>
        <begin position="280"/>
        <end position="565"/>
    </location>
</feature>
<accession>A0ABR0EV87</accession>
<feature type="compositionally biased region" description="Polar residues" evidence="13">
    <location>
        <begin position="1"/>
        <end position="17"/>
    </location>
</feature>
<evidence type="ECO:0000313" key="14">
    <source>
        <dbReference type="EMBL" id="KAK4505546.1"/>
    </source>
</evidence>
<proteinExistence type="inferred from homology"/>
<dbReference type="InterPro" id="IPR001398">
    <property type="entry name" value="Macrophage_inhib_fac"/>
</dbReference>
<protein>
    <recommendedName>
        <fullName evidence="12">L-dopachrome isomerase</fullName>
        <ecNumber evidence="9">5.3.2.1</ecNumber>
        <ecNumber evidence="8">5.3.3.12</ecNumber>
    </recommendedName>
    <alternativeName>
        <fullName evidence="10">L-dopachrome tautomerase</fullName>
    </alternativeName>
    <alternativeName>
        <fullName evidence="11">Phenylpyruvate tautomerase</fullName>
    </alternativeName>
</protein>
<evidence type="ECO:0000256" key="11">
    <source>
        <dbReference type="ARBA" id="ARBA00041912"/>
    </source>
</evidence>
<comment type="catalytic activity">
    <reaction evidence="7">
        <text>L-dopachrome = 5,6-dihydroxyindole-2-carboxylate</text>
        <dbReference type="Rhea" id="RHEA:13041"/>
        <dbReference type="ChEBI" id="CHEBI:16875"/>
        <dbReference type="ChEBI" id="CHEBI:57509"/>
        <dbReference type="EC" id="5.3.3.12"/>
    </reaction>
</comment>
<evidence type="ECO:0000256" key="4">
    <source>
        <dbReference type="ARBA" id="ARBA00022525"/>
    </source>
</evidence>
<evidence type="ECO:0000256" key="8">
    <source>
        <dbReference type="ARBA" id="ARBA00038932"/>
    </source>
</evidence>
<evidence type="ECO:0000256" key="5">
    <source>
        <dbReference type="ARBA" id="ARBA00023235"/>
    </source>
</evidence>
<dbReference type="EC" id="5.3.3.12" evidence="8"/>
<dbReference type="InterPro" id="IPR014347">
    <property type="entry name" value="Tautomerase/MIF_sf"/>
</dbReference>
<evidence type="ECO:0000256" key="7">
    <source>
        <dbReference type="ARBA" id="ARBA00036823"/>
    </source>
</evidence>
<dbReference type="Pfam" id="PF01187">
    <property type="entry name" value="MIF"/>
    <property type="match status" value="1"/>
</dbReference>
<reference evidence="14 15" key="1">
    <citation type="journal article" date="2023" name="G3 (Bethesda)">
        <title>A chromosome-level genome assembly of Zasmidium syzygii isolated from banana leaves.</title>
        <authorList>
            <person name="van Westerhoven A.C."/>
            <person name="Mehrabi R."/>
            <person name="Talebi R."/>
            <person name="Steentjes M.B.F."/>
            <person name="Corcolon B."/>
            <person name="Chong P.A."/>
            <person name="Kema G.H.J."/>
            <person name="Seidl M.F."/>
        </authorList>
    </citation>
    <scope>NUCLEOTIDE SEQUENCE [LARGE SCALE GENOMIC DNA]</scope>
    <source>
        <strain evidence="14 15">P124</strain>
    </source>
</reference>
<evidence type="ECO:0000256" key="6">
    <source>
        <dbReference type="ARBA" id="ARBA00036735"/>
    </source>
</evidence>
<sequence>MPHSTKGSGDSHSTYSFDLQRPMNRHNPAAAPPISSNNYKPPIPTHGKRDSTQSIQSFQSVNFNGNRGSLVAANAYASLIGKSEIDEFLQKHLGDRNTMIANYNNSAKQRTQYYEEQFQYKENVNSNVRERVQRESPVIAELRTNVIIKDEFTLVTDLSYHLAARYTRPDSSIMIKVDHSACLALGGTFDPCYILSISTVPSQMGPTMNKRNAALIQSFMADILSVPPERGIVKFQPIPEENFAINGTTMLGEIERQEKQQSGENGGAVRRVISNGRKSIPSFKKSASKLDSEPKIIESKVMESTAEEPKVEEAKRPEPKEKQKEKEMETLGKAPAGTRKSITPIAPTAVLSPMGVFELPAVEVDAPRPSTSHGHSGSTSSNGLRMNGISDKELSPPNANKPPRPRTFSAGTASIQDQIKSQGLTSPTINPPARLSSVPPSKRERPPSFLKIDPSKSSTKSRHSKNASPQPPVDDNKPRPRDSYLDGIMGTPLSLKPFGTEPTIMEKPSKEMLSELTKDEPTANTAKRRSTITAVPKIPEIPASSPPEMSDAKSTKSLKVGKRKSFLSAFRKVSGTKS</sequence>
<feature type="compositionally biased region" description="Basic and acidic residues" evidence="13">
    <location>
        <begin position="474"/>
        <end position="484"/>
    </location>
</feature>